<evidence type="ECO:0000256" key="1">
    <source>
        <dbReference type="SAM" id="MobiDB-lite"/>
    </source>
</evidence>
<accession>A0AA39XFD7</accession>
<dbReference type="AlphaFoldDB" id="A0AA39XFD7"/>
<sequence length="294" mass="33138">MSRRRQGVSNVRHGGHVYRLGLSTSEQPPVLRVSCKFSSKTENPEDVSITKDELLGFASVYHRIYQVPEKTRDRLTRWRKVHLRMVESWRMPFWNSKVDDQRLALRPQKPGIPALALGRSVGADDESDETIDKDEMDLDRSNDPAVNPRESTPASSPPAASVHPRLPSALRSVSAPKPRRERTDEAQSEREQAYAAQISPQTLLTELKAARDAITDDFLWFQRAAVTMHEKDPLKESLLQMSCAAAKSLGRASQAVENANALVQKDKPESAEEIAQRIAERQLRKDSVYDFEGK</sequence>
<feature type="compositionally biased region" description="Basic and acidic residues" evidence="1">
    <location>
        <begin position="181"/>
        <end position="192"/>
    </location>
</feature>
<evidence type="ECO:0000313" key="2">
    <source>
        <dbReference type="EMBL" id="KAK0632956.1"/>
    </source>
</evidence>
<keyword evidence="3" id="KW-1185">Reference proteome</keyword>
<dbReference type="Proteomes" id="UP001175000">
    <property type="component" value="Unassembled WGS sequence"/>
</dbReference>
<organism evidence="2 3">
    <name type="scientific">Immersiella caudata</name>
    <dbReference type="NCBI Taxonomy" id="314043"/>
    <lineage>
        <taxon>Eukaryota</taxon>
        <taxon>Fungi</taxon>
        <taxon>Dikarya</taxon>
        <taxon>Ascomycota</taxon>
        <taxon>Pezizomycotina</taxon>
        <taxon>Sordariomycetes</taxon>
        <taxon>Sordariomycetidae</taxon>
        <taxon>Sordariales</taxon>
        <taxon>Lasiosphaeriaceae</taxon>
        <taxon>Immersiella</taxon>
    </lineage>
</organism>
<gene>
    <name evidence="2" type="ORF">B0T14DRAFT_598316</name>
</gene>
<feature type="compositionally biased region" description="Acidic residues" evidence="1">
    <location>
        <begin position="123"/>
        <end position="137"/>
    </location>
</feature>
<dbReference type="EMBL" id="JAULSU010000001">
    <property type="protein sequence ID" value="KAK0632956.1"/>
    <property type="molecule type" value="Genomic_DNA"/>
</dbReference>
<protein>
    <submittedName>
        <fullName evidence="2">Uncharacterized protein</fullName>
    </submittedName>
</protein>
<name>A0AA39XFD7_9PEZI</name>
<comment type="caution">
    <text evidence="2">The sequence shown here is derived from an EMBL/GenBank/DDBJ whole genome shotgun (WGS) entry which is preliminary data.</text>
</comment>
<feature type="region of interest" description="Disordered" evidence="1">
    <location>
        <begin position="114"/>
        <end position="197"/>
    </location>
</feature>
<proteinExistence type="predicted"/>
<reference evidence="2" key="1">
    <citation type="submission" date="2023-06" db="EMBL/GenBank/DDBJ databases">
        <title>Genome-scale phylogeny and comparative genomics of the fungal order Sordariales.</title>
        <authorList>
            <consortium name="Lawrence Berkeley National Laboratory"/>
            <person name="Hensen N."/>
            <person name="Bonometti L."/>
            <person name="Westerberg I."/>
            <person name="Brannstrom I.O."/>
            <person name="Guillou S."/>
            <person name="Cros-Aarteil S."/>
            <person name="Calhoun S."/>
            <person name="Haridas S."/>
            <person name="Kuo A."/>
            <person name="Mondo S."/>
            <person name="Pangilinan J."/>
            <person name="Riley R."/>
            <person name="Labutti K."/>
            <person name="Andreopoulos B."/>
            <person name="Lipzen A."/>
            <person name="Chen C."/>
            <person name="Yanf M."/>
            <person name="Daum C."/>
            <person name="Ng V."/>
            <person name="Clum A."/>
            <person name="Steindorff A."/>
            <person name="Ohm R."/>
            <person name="Martin F."/>
            <person name="Silar P."/>
            <person name="Natvig D."/>
            <person name="Lalanne C."/>
            <person name="Gautier V."/>
            <person name="Ament-Velasquez S.L."/>
            <person name="Kruys A."/>
            <person name="Hutchinson M.I."/>
            <person name="Powell A.J."/>
            <person name="Barry K."/>
            <person name="Miller A.N."/>
            <person name="Grigoriev I.V."/>
            <person name="Debuchy R."/>
            <person name="Gladieux P."/>
            <person name="Thoren M.H."/>
            <person name="Johannesson H."/>
        </authorList>
    </citation>
    <scope>NUCLEOTIDE SEQUENCE</scope>
    <source>
        <strain evidence="2">CBS 606.72</strain>
    </source>
</reference>
<evidence type="ECO:0000313" key="3">
    <source>
        <dbReference type="Proteomes" id="UP001175000"/>
    </source>
</evidence>